<dbReference type="Pfam" id="PF26497">
    <property type="entry name" value="Halo_RE"/>
    <property type="match status" value="1"/>
</dbReference>
<sequence>MDILWTYFPKNSETTRNLKDIVEIFRKNVRKIDSNNNTFSSDEVLGVISDDLKRIGYRVEKSKRREDKIRIPVLYGECGKIELAFEVDAYNENEKIVLEVEAGRAVTNYQFLKDLFESCMMQNVEYLCIAVRIIYRKSKDYSKICDFMNTMFLSSRFNIPLKGILIIGY</sequence>
<keyword evidence="2" id="KW-1185">Reference proteome</keyword>
<evidence type="ECO:0000313" key="1">
    <source>
        <dbReference type="EMBL" id="AIZ36560.1"/>
    </source>
</evidence>
<accession>A0A0B4S1C6</accession>
<dbReference type="OrthoDB" id="2087554at2"/>
<reference evidence="1 2" key="1">
    <citation type="submission" date="2014-10" db="EMBL/GenBank/DDBJ databases">
        <title>Complete genome sequence of Parvimonas micra KCOM 1535 (= ChDC B708).</title>
        <authorList>
            <person name="Kook J.-K."/>
            <person name="Park S.-N."/>
            <person name="Lim Y.K."/>
            <person name="Roh H."/>
        </authorList>
    </citation>
    <scope>NUCLEOTIDE SEQUENCE [LARGE SCALE GENOMIC DNA]</scope>
    <source>
        <strain evidence="2">KCOM 1535 / ChDC B708</strain>
    </source>
</reference>
<gene>
    <name evidence="1" type="ORF">NW74_04025</name>
</gene>
<dbReference type="RefSeq" id="WP_041953959.1">
    <property type="nucleotide sequence ID" value="NZ_CP009761.1"/>
</dbReference>
<dbReference type="EMBL" id="CP009761">
    <property type="protein sequence ID" value="AIZ36560.1"/>
    <property type="molecule type" value="Genomic_DNA"/>
</dbReference>
<dbReference type="AlphaFoldDB" id="A0A0B4S1C6"/>
<organism evidence="1 2">
    <name type="scientific">Parvimonas micra</name>
    <dbReference type="NCBI Taxonomy" id="33033"/>
    <lineage>
        <taxon>Bacteria</taxon>
        <taxon>Bacillati</taxon>
        <taxon>Bacillota</taxon>
        <taxon>Tissierellia</taxon>
        <taxon>Tissierellales</taxon>
        <taxon>Peptoniphilaceae</taxon>
        <taxon>Parvimonas</taxon>
    </lineage>
</organism>
<dbReference type="KEGG" id="pmic:NW74_04025"/>
<dbReference type="InterPro" id="IPR058672">
    <property type="entry name" value="RE_put_halobact"/>
</dbReference>
<proteinExistence type="predicted"/>
<evidence type="ECO:0000313" key="2">
    <source>
        <dbReference type="Proteomes" id="UP000031386"/>
    </source>
</evidence>
<protein>
    <submittedName>
        <fullName evidence="1">Uncharacterized protein</fullName>
    </submittedName>
</protein>
<name>A0A0B4S1C6_9FIRM</name>
<dbReference type="Proteomes" id="UP000031386">
    <property type="component" value="Chromosome"/>
</dbReference>